<protein>
    <recommendedName>
        <fullName evidence="2">UvrD-like helicase C-terminal domain-containing protein</fullName>
    </recommendedName>
</protein>
<dbReference type="EMBL" id="CAJOBA010041726">
    <property type="protein sequence ID" value="CAF4119736.1"/>
    <property type="molecule type" value="Genomic_DNA"/>
</dbReference>
<sequence length="251" mass="28807">MDENEDPGARKRRLARERKERWKPHKSQGTLDRIRTEEAGAKRLKRQLETSEQSQARQAADAESHQQRQQLETPLQSQGRRAANAKSHQHSHRLESPVQSQGRRAADAKSHQTPKKGLCNGTRMIVRDLHRNFITAEIISKCNRGDTVFIPRIDLAPSDTTLPFILRRQQFPIIPAYAITINKSQGQTFDHVGIDLKTAVFSHGQLYVALSRSRNPQQVKVRIQPNPQQGQLLRDEHQLTRDVVFKEVFQL</sequence>
<feature type="compositionally biased region" description="Basic and acidic residues" evidence="1">
    <location>
        <begin position="32"/>
        <end position="49"/>
    </location>
</feature>
<evidence type="ECO:0000256" key="1">
    <source>
        <dbReference type="SAM" id="MobiDB-lite"/>
    </source>
</evidence>
<proteinExistence type="predicted"/>
<dbReference type="InterPro" id="IPR027785">
    <property type="entry name" value="UvrD-like_helicase_C"/>
</dbReference>
<evidence type="ECO:0000313" key="4">
    <source>
        <dbReference type="EMBL" id="CAF4119736.1"/>
    </source>
</evidence>
<dbReference type="SUPFAM" id="SSF52540">
    <property type="entry name" value="P-loop containing nucleoside triphosphate hydrolases"/>
    <property type="match status" value="1"/>
</dbReference>
<dbReference type="Proteomes" id="UP000682733">
    <property type="component" value="Unassembled WGS sequence"/>
</dbReference>
<feature type="compositionally biased region" description="Polar residues" evidence="1">
    <location>
        <begin position="67"/>
        <end position="79"/>
    </location>
</feature>
<dbReference type="PANTHER" id="PTHR23274">
    <property type="entry name" value="DNA HELICASE-RELATED"/>
    <property type="match status" value="1"/>
</dbReference>
<evidence type="ECO:0000259" key="2">
    <source>
        <dbReference type="Pfam" id="PF13538"/>
    </source>
</evidence>
<organism evidence="4 5">
    <name type="scientific">Didymodactylos carnosus</name>
    <dbReference type="NCBI Taxonomy" id="1234261"/>
    <lineage>
        <taxon>Eukaryota</taxon>
        <taxon>Metazoa</taxon>
        <taxon>Spiralia</taxon>
        <taxon>Gnathifera</taxon>
        <taxon>Rotifera</taxon>
        <taxon>Eurotatoria</taxon>
        <taxon>Bdelloidea</taxon>
        <taxon>Philodinida</taxon>
        <taxon>Philodinidae</taxon>
        <taxon>Didymodactylos</taxon>
    </lineage>
</organism>
<dbReference type="GO" id="GO:0006260">
    <property type="term" value="P:DNA replication"/>
    <property type="evidence" value="ECO:0007669"/>
    <property type="project" value="TreeGrafter"/>
</dbReference>
<dbReference type="Gene3D" id="3.40.50.300">
    <property type="entry name" value="P-loop containing nucleotide triphosphate hydrolases"/>
    <property type="match status" value="1"/>
</dbReference>
<dbReference type="Pfam" id="PF13538">
    <property type="entry name" value="UvrD_C_2"/>
    <property type="match status" value="1"/>
</dbReference>
<name>A0A8S2QS15_9BILA</name>
<dbReference type="CDD" id="cd18809">
    <property type="entry name" value="SF1_C_RecD"/>
    <property type="match status" value="1"/>
</dbReference>
<comment type="caution">
    <text evidence="4">The sequence shown here is derived from an EMBL/GenBank/DDBJ whole genome shotgun (WGS) entry which is preliminary data.</text>
</comment>
<dbReference type="AlphaFoldDB" id="A0A8S2QS15"/>
<dbReference type="PANTHER" id="PTHR23274:SF51">
    <property type="entry name" value="OS03G0423850 PROTEIN"/>
    <property type="match status" value="1"/>
</dbReference>
<evidence type="ECO:0000313" key="5">
    <source>
        <dbReference type="Proteomes" id="UP000682733"/>
    </source>
</evidence>
<dbReference type="GO" id="GO:0005657">
    <property type="term" value="C:replication fork"/>
    <property type="evidence" value="ECO:0007669"/>
    <property type="project" value="TreeGrafter"/>
</dbReference>
<dbReference type="EMBL" id="CAJNOK010020138">
    <property type="protein sequence ID" value="CAF1311607.1"/>
    <property type="molecule type" value="Genomic_DNA"/>
</dbReference>
<evidence type="ECO:0000313" key="3">
    <source>
        <dbReference type="EMBL" id="CAF1311607.1"/>
    </source>
</evidence>
<feature type="domain" description="UvrD-like helicase C-terminal" evidence="2">
    <location>
        <begin position="175"/>
        <end position="214"/>
    </location>
</feature>
<gene>
    <name evidence="3" type="ORF">OVA965_LOCUS29009</name>
    <name evidence="4" type="ORF">TMI583_LOCUS29773</name>
</gene>
<feature type="compositionally biased region" description="Basic residues" evidence="1">
    <location>
        <begin position="10"/>
        <end position="26"/>
    </location>
</feature>
<reference evidence="4" key="1">
    <citation type="submission" date="2021-02" db="EMBL/GenBank/DDBJ databases">
        <authorList>
            <person name="Nowell W R."/>
        </authorList>
    </citation>
    <scope>NUCLEOTIDE SEQUENCE</scope>
</reference>
<dbReference type="InterPro" id="IPR027417">
    <property type="entry name" value="P-loop_NTPase"/>
</dbReference>
<dbReference type="Proteomes" id="UP000677228">
    <property type="component" value="Unassembled WGS sequence"/>
</dbReference>
<accession>A0A8S2QS15</accession>
<feature type="region of interest" description="Disordered" evidence="1">
    <location>
        <begin position="1"/>
        <end position="119"/>
    </location>
</feature>